<accession>A0ACC1KPW0</accession>
<sequence length="209" mass="22443">YAPTANPDFVSTHVTLPDGELAAVQIWDTSGGPADLLPTHSLVEDADGVVLVCDGTSPASLRALEQLLPPASAAAQRLRRGSIPVILVQTKADLPPAIDAAQAAELSRALLGTRDAAWMQASARTGDGVAAVFQAVAVACMQRHSQQHGAHSRAPSESWLKPRRSRHGDPIPYHTLETEAKPVRRARCRRIHALSQRLRFSVRHLLCLA</sequence>
<organism evidence="1 2">
    <name type="scientific">Coemansia helicoidea</name>
    <dbReference type="NCBI Taxonomy" id="1286919"/>
    <lineage>
        <taxon>Eukaryota</taxon>
        <taxon>Fungi</taxon>
        <taxon>Fungi incertae sedis</taxon>
        <taxon>Zoopagomycota</taxon>
        <taxon>Kickxellomycotina</taxon>
        <taxon>Kickxellomycetes</taxon>
        <taxon>Kickxellales</taxon>
        <taxon>Kickxellaceae</taxon>
        <taxon>Coemansia</taxon>
    </lineage>
</organism>
<proteinExistence type="predicted"/>
<keyword evidence="2" id="KW-1185">Reference proteome</keyword>
<evidence type="ECO:0000313" key="2">
    <source>
        <dbReference type="Proteomes" id="UP001140087"/>
    </source>
</evidence>
<reference evidence="1" key="1">
    <citation type="submission" date="2022-07" db="EMBL/GenBank/DDBJ databases">
        <title>Phylogenomic reconstructions and comparative analyses of Kickxellomycotina fungi.</title>
        <authorList>
            <person name="Reynolds N.K."/>
            <person name="Stajich J.E."/>
            <person name="Barry K."/>
            <person name="Grigoriev I.V."/>
            <person name="Crous P."/>
            <person name="Smith M.E."/>
        </authorList>
    </citation>
    <scope>NUCLEOTIDE SEQUENCE</scope>
    <source>
        <strain evidence="1">BCRC 34780</strain>
    </source>
</reference>
<dbReference type="Proteomes" id="UP001140087">
    <property type="component" value="Unassembled WGS sequence"/>
</dbReference>
<protein>
    <submittedName>
        <fullName evidence="1">Uncharacterized protein</fullName>
    </submittedName>
</protein>
<gene>
    <name evidence="1" type="ORF">H4R21_006108</name>
</gene>
<evidence type="ECO:0000313" key="1">
    <source>
        <dbReference type="EMBL" id="KAJ2792914.1"/>
    </source>
</evidence>
<feature type="non-terminal residue" evidence="1">
    <location>
        <position position="1"/>
    </location>
</feature>
<name>A0ACC1KPW0_9FUNG</name>
<dbReference type="EMBL" id="JANBUN010003090">
    <property type="protein sequence ID" value="KAJ2792914.1"/>
    <property type="molecule type" value="Genomic_DNA"/>
</dbReference>
<comment type="caution">
    <text evidence="1">The sequence shown here is derived from an EMBL/GenBank/DDBJ whole genome shotgun (WGS) entry which is preliminary data.</text>
</comment>